<keyword evidence="1" id="KW-0472">Membrane</keyword>
<dbReference type="Proteomes" id="UP001296706">
    <property type="component" value="Unassembled WGS sequence"/>
</dbReference>
<keyword evidence="1" id="KW-1133">Transmembrane helix</keyword>
<accession>A0ABX1R9J7</accession>
<comment type="caution">
    <text evidence="2">The sequence shown here is derived from an EMBL/GenBank/DDBJ whole genome shotgun (WGS) entry which is preliminary data.</text>
</comment>
<proteinExistence type="predicted"/>
<keyword evidence="3" id="KW-1185">Reference proteome</keyword>
<organism evidence="2 3">
    <name type="scientific">Pseudonocardia xinjiangensis</name>
    <dbReference type="NCBI Taxonomy" id="75289"/>
    <lineage>
        <taxon>Bacteria</taxon>
        <taxon>Bacillati</taxon>
        <taxon>Actinomycetota</taxon>
        <taxon>Actinomycetes</taxon>
        <taxon>Pseudonocardiales</taxon>
        <taxon>Pseudonocardiaceae</taxon>
        <taxon>Pseudonocardia</taxon>
    </lineage>
</organism>
<sequence length="250" mass="27675">MAVIDESWLAVWWPWLLVWGATAALLAASVAIVFRYRTYYRSPPRQDICVYLDAGSVMDLYHRYGGVYAAALSRQVEKRVSRSRRFAGSANLDPLSVDAERGVTSEVFEKYVVNDSPISIISIVLGVLDKAHDIVDVNLISQEVEASDALDKAFSRRPLTEHVRLGRINAFLLIQGEFRVVDRTARAVTLQAPFGEPADPGQGPQVRLVCAAAGLRTHELFSGTFRCLGRGASWDATTQTLEVRPIAVFH</sequence>
<keyword evidence="1" id="KW-0812">Transmembrane</keyword>
<dbReference type="RefSeq" id="WP_169393858.1">
    <property type="nucleotide sequence ID" value="NZ_BAAAJH010000039.1"/>
</dbReference>
<name>A0ABX1R9J7_9PSEU</name>
<dbReference type="EMBL" id="JAAXKY010000002">
    <property type="protein sequence ID" value="NMH75785.1"/>
    <property type="molecule type" value="Genomic_DNA"/>
</dbReference>
<evidence type="ECO:0000256" key="1">
    <source>
        <dbReference type="SAM" id="Phobius"/>
    </source>
</evidence>
<evidence type="ECO:0000313" key="2">
    <source>
        <dbReference type="EMBL" id="NMH75785.1"/>
    </source>
</evidence>
<gene>
    <name evidence="2" type="ORF">HF577_01505</name>
</gene>
<protein>
    <submittedName>
        <fullName evidence="2">Uncharacterized protein</fullName>
    </submittedName>
</protein>
<reference evidence="2 3" key="1">
    <citation type="submission" date="2020-04" db="EMBL/GenBank/DDBJ databases">
        <authorList>
            <person name="Klaysubun C."/>
            <person name="Duangmal K."/>
            <person name="Lipun K."/>
        </authorList>
    </citation>
    <scope>NUCLEOTIDE SEQUENCE [LARGE SCALE GENOMIC DNA]</scope>
    <source>
        <strain evidence="2 3">JCM 11839</strain>
    </source>
</reference>
<feature type="transmembrane region" description="Helical" evidence="1">
    <location>
        <begin position="12"/>
        <end position="36"/>
    </location>
</feature>
<evidence type="ECO:0000313" key="3">
    <source>
        <dbReference type="Proteomes" id="UP001296706"/>
    </source>
</evidence>